<keyword evidence="6" id="KW-1185">Reference proteome</keyword>
<evidence type="ECO:0000256" key="1">
    <source>
        <dbReference type="ARBA" id="ARBA00004613"/>
    </source>
</evidence>
<feature type="non-terminal residue" evidence="5">
    <location>
        <position position="77"/>
    </location>
</feature>
<name>A0A7L1TEJ6_ARAGA</name>
<evidence type="ECO:0000256" key="2">
    <source>
        <dbReference type="ARBA" id="ARBA00022525"/>
    </source>
</evidence>
<feature type="domain" description="TIL" evidence="4">
    <location>
        <begin position="21"/>
        <end position="77"/>
    </location>
</feature>
<dbReference type="Gene3D" id="2.10.25.10">
    <property type="entry name" value="Laminin"/>
    <property type="match status" value="1"/>
</dbReference>
<dbReference type="PANTHER" id="PTHR11339:SF396">
    <property type="entry name" value="SCO-SPONDIN"/>
    <property type="match status" value="1"/>
</dbReference>
<evidence type="ECO:0000313" key="5">
    <source>
        <dbReference type="EMBL" id="NXO59702.1"/>
    </source>
</evidence>
<dbReference type="SUPFAM" id="SSF57567">
    <property type="entry name" value="Serine protease inhibitors"/>
    <property type="match status" value="1"/>
</dbReference>
<gene>
    <name evidence="5" type="primary">Sspo_2</name>
    <name evidence="5" type="ORF">ARAGUA_R15956</name>
</gene>
<dbReference type="CDD" id="cd19941">
    <property type="entry name" value="TIL"/>
    <property type="match status" value="1"/>
</dbReference>
<comment type="caution">
    <text evidence="5">The sequence shown here is derived from an EMBL/GenBank/DDBJ whole genome shotgun (WGS) entry which is preliminary data.</text>
</comment>
<dbReference type="FunFam" id="2.10.25.10:FF:000055">
    <property type="entry name" value="alpha-tectorin isoform X1"/>
    <property type="match status" value="1"/>
</dbReference>
<dbReference type="Pfam" id="PF01826">
    <property type="entry name" value="TIL"/>
    <property type="match status" value="1"/>
</dbReference>
<keyword evidence="2" id="KW-0964">Secreted</keyword>
<protein>
    <submittedName>
        <fullName evidence="5">SSPO protein</fullName>
    </submittedName>
</protein>
<proteinExistence type="predicted"/>
<dbReference type="GO" id="GO:0005615">
    <property type="term" value="C:extracellular space"/>
    <property type="evidence" value="ECO:0007669"/>
    <property type="project" value="TreeGrafter"/>
</dbReference>
<evidence type="ECO:0000313" key="6">
    <source>
        <dbReference type="Proteomes" id="UP000567570"/>
    </source>
</evidence>
<comment type="subcellular location">
    <subcellularLocation>
        <location evidence="1">Secreted</location>
    </subcellularLocation>
</comment>
<keyword evidence="3" id="KW-1015">Disulfide bond</keyword>
<reference evidence="5 6" key="1">
    <citation type="submission" date="2019-09" db="EMBL/GenBank/DDBJ databases">
        <title>Bird 10,000 Genomes (B10K) Project - Family phase.</title>
        <authorList>
            <person name="Zhang G."/>
        </authorList>
    </citation>
    <scope>NUCLEOTIDE SEQUENCE [LARGE SCALE GENOMIC DNA]</scope>
    <source>
        <strain evidence="5">B10K-DU-002-11</strain>
        <tissue evidence="5">Muscle</tissue>
    </source>
</reference>
<sequence>GQDRDAAIGDIPTSIHAGMPCSGGQLYLECGHPCGRTCADLRLDGAGSCPDLDGLCVPGCNCPAGLVLAEGGQCVPP</sequence>
<dbReference type="EMBL" id="VXBL01009573">
    <property type="protein sequence ID" value="NXO59702.1"/>
    <property type="molecule type" value="Genomic_DNA"/>
</dbReference>
<dbReference type="Proteomes" id="UP000567570">
    <property type="component" value="Unassembled WGS sequence"/>
</dbReference>
<dbReference type="PANTHER" id="PTHR11339">
    <property type="entry name" value="EXTRACELLULAR MATRIX GLYCOPROTEIN RELATED"/>
    <property type="match status" value="1"/>
</dbReference>
<evidence type="ECO:0000256" key="3">
    <source>
        <dbReference type="ARBA" id="ARBA00023157"/>
    </source>
</evidence>
<dbReference type="InterPro" id="IPR050780">
    <property type="entry name" value="Mucin_vWF_Thrombospondin_sf"/>
</dbReference>
<evidence type="ECO:0000259" key="4">
    <source>
        <dbReference type="Pfam" id="PF01826"/>
    </source>
</evidence>
<dbReference type="InterPro" id="IPR036084">
    <property type="entry name" value="Ser_inhib-like_sf"/>
</dbReference>
<dbReference type="GO" id="GO:0031012">
    <property type="term" value="C:extracellular matrix"/>
    <property type="evidence" value="ECO:0007669"/>
    <property type="project" value="TreeGrafter"/>
</dbReference>
<dbReference type="AlphaFoldDB" id="A0A7L1TEJ6"/>
<organism evidence="5 6">
    <name type="scientific">Aramus guarauna</name>
    <name type="common">Limpkin</name>
    <name type="synonym">Scolopax guarauna</name>
    <dbReference type="NCBI Taxonomy" id="54356"/>
    <lineage>
        <taxon>Eukaryota</taxon>
        <taxon>Metazoa</taxon>
        <taxon>Chordata</taxon>
        <taxon>Craniata</taxon>
        <taxon>Vertebrata</taxon>
        <taxon>Euteleostomi</taxon>
        <taxon>Archelosauria</taxon>
        <taxon>Archosauria</taxon>
        <taxon>Dinosauria</taxon>
        <taxon>Saurischia</taxon>
        <taxon>Theropoda</taxon>
        <taxon>Coelurosauria</taxon>
        <taxon>Aves</taxon>
        <taxon>Neognathae</taxon>
        <taxon>Neoaves</taxon>
        <taxon>Gruiformes</taxon>
        <taxon>Aramidae</taxon>
        <taxon>Aramus</taxon>
    </lineage>
</organism>
<dbReference type="InterPro" id="IPR002919">
    <property type="entry name" value="TIL_dom"/>
</dbReference>
<accession>A0A7L1TEJ6</accession>
<feature type="non-terminal residue" evidence="5">
    <location>
        <position position="1"/>
    </location>
</feature>